<name>F9UAP9_9GAMM</name>
<dbReference type="EMBL" id="AFWV01000006">
    <property type="protein sequence ID" value="EGV18517.1"/>
    <property type="molecule type" value="Genomic_DNA"/>
</dbReference>
<feature type="compositionally biased region" description="Acidic residues" evidence="1">
    <location>
        <begin position="39"/>
        <end position="49"/>
    </location>
</feature>
<proteinExistence type="predicted"/>
<sequence>MWEAVQARYGAAVQQWLDGEDTDPDPGPQPDALTQLDPFENDFDDPLPF</sequence>
<reference evidence="2 3" key="1">
    <citation type="submission" date="2011-06" db="EMBL/GenBank/DDBJ databases">
        <title>The draft genome of Thiocapsa marina 5811.</title>
        <authorList>
            <consortium name="US DOE Joint Genome Institute (JGI-PGF)"/>
            <person name="Lucas S."/>
            <person name="Han J."/>
            <person name="Cheng J.-F."/>
            <person name="Goodwin L."/>
            <person name="Pitluck S."/>
            <person name="Peters L."/>
            <person name="Land M.L."/>
            <person name="Hauser L."/>
            <person name="Vogl K."/>
            <person name="Liu Z."/>
            <person name="Imhoff J."/>
            <person name="Thiel V."/>
            <person name="Frigaard N.-U."/>
            <person name="Bryant D."/>
            <person name="Woyke T.J."/>
        </authorList>
    </citation>
    <scope>NUCLEOTIDE SEQUENCE [LARGE SCALE GENOMIC DNA]</scope>
    <source>
        <strain evidence="2 3">5811</strain>
    </source>
</reference>
<dbReference type="AlphaFoldDB" id="F9UAP9"/>
<evidence type="ECO:0000313" key="3">
    <source>
        <dbReference type="Proteomes" id="UP000005459"/>
    </source>
</evidence>
<gene>
    <name evidence="2" type="ORF">ThimaDRAFT_1935</name>
</gene>
<accession>F9UAP9</accession>
<evidence type="ECO:0000313" key="2">
    <source>
        <dbReference type="EMBL" id="EGV18517.1"/>
    </source>
</evidence>
<feature type="region of interest" description="Disordered" evidence="1">
    <location>
        <begin position="17"/>
        <end position="49"/>
    </location>
</feature>
<protein>
    <submittedName>
        <fullName evidence="2">Uncharacterized protein</fullName>
    </submittedName>
</protein>
<evidence type="ECO:0000256" key="1">
    <source>
        <dbReference type="SAM" id="MobiDB-lite"/>
    </source>
</evidence>
<organism evidence="2 3">
    <name type="scientific">Thiocapsa marina 5811</name>
    <dbReference type="NCBI Taxonomy" id="768671"/>
    <lineage>
        <taxon>Bacteria</taxon>
        <taxon>Pseudomonadati</taxon>
        <taxon>Pseudomonadota</taxon>
        <taxon>Gammaproteobacteria</taxon>
        <taxon>Chromatiales</taxon>
        <taxon>Chromatiaceae</taxon>
        <taxon>Thiocapsa</taxon>
    </lineage>
</organism>
<dbReference type="Proteomes" id="UP000005459">
    <property type="component" value="Unassembled WGS sequence"/>
</dbReference>
<keyword evidence="3" id="KW-1185">Reference proteome</keyword>
<dbReference type="RefSeq" id="WP_007192811.1">
    <property type="nucleotide sequence ID" value="NZ_AFWV01000006.1"/>
</dbReference>